<feature type="transmembrane region" description="Helical" evidence="2">
    <location>
        <begin position="40"/>
        <end position="62"/>
    </location>
</feature>
<keyword evidence="2" id="KW-0472">Membrane</keyword>
<keyword evidence="1" id="KW-0863">Zinc-finger</keyword>
<feature type="transmembrane region" description="Helical" evidence="2">
    <location>
        <begin position="9"/>
        <end position="28"/>
    </location>
</feature>
<dbReference type="AlphaFoldDB" id="A0AAD1XDG5"/>
<keyword evidence="1" id="KW-0862">Zinc</keyword>
<dbReference type="GO" id="GO:0008270">
    <property type="term" value="F:zinc ion binding"/>
    <property type="evidence" value="ECO:0007669"/>
    <property type="project" value="UniProtKB-KW"/>
</dbReference>
<feature type="transmembrane region" description="Helical" evidence="2">
    <location>
        <begin position="114"/>
        <end position="137"/>
    </location>
</feature>
<dbReference type="Proteomes" id="UP001295684">
    <property type="component" value="Unassembled WGS sequence"/>
</dbReference>
<keyword evidence="1" id="KW-0479">Metal-binding</keyword>
<feature type="transmembrane region" description="Helical" evidence="2">
    <location>
        <begin position="69"/>
        <end position="94"/>
    </location>
</feature>
<dbReference type="Gene3D" id="3.30.40.10">
    <property type="entry name" value="Zinc/RING finger domain, C3HC4 (zinc finger)"/>
    <property type="match status" value="1"/>
</dbReference>
<name>A0AAD1XDG5_EUPCR</name>
<keyword evidence="2" id="KW-0812">Transmembrane</keyword>
<keyword evidence="5" id="KW-1185">Reference proteome</keyword>
<accession>A0AAD1XDG5</accession>
<sequence>MGEVWVCDLVYANELIILHIAAILLGLNGKSSEDTWVFKWIGTIIWALSFVCIHRDFCYIIFRMVEYKFWAAVHIPLYTFIFFLLISSYLTILFGGFNTSLFWIDKLPCNHSDINIYTLVIVFSHVFQAICIICSFFIRDCVDFLTSNVYVVACQNLVWITLVLYTFVTKKRLHDTRRGLRSYYEWAATFMISVHLTFSVNYFFIFEREDHSSEIKIAFCFIFALVHIVLISIYMLHQSSCCGPFYSKYEEKHGSALRFIQEDFDQCGIQDILLPQCDYCTNLLSEPCVEYFNKRKISSRTLEKLLKHKETYIKSRCSHLFHPECYIKVRNSSNCPICHTSLSSFVRCRENVYILND</sequence>
<comment type="caution">
    <text evidence="4">The sequence shown here is derived from an EMBL/GenBank/DDBJ whole genome shotgun (WGS) entry which is preliminary data.</text>
</comment>
<dbReference type="SUPFAM" id="SSF57850">
    <property type="entry name" value="RING/U-box"/>
    <property type="match status" value="1"/>
</dbReference>
<organism evidence="4 5">
    <name type="scientific">Euplotes crassus</name>
    <dbReference type="NCBI Taxonomy" id="5936"/>
    <lineage>
        <taxon>Eukaryota</taxon>
        <taxon>Sar</taxon>
        <taxon>Alveolata</taxon>
        <taxon>Ciliophora</taxon>
        <taxon>Intramacronucleata</taxon>
        <taxon>Spirotrichea</taxon>
        <taxon>Hypotrichia</taxon>
        <taxon>Euplotida</taxon>
        <taxon>Euplotidae</taxon>
        <taxon>Moneuplotes</taxon>
    </lineage>
</organism>
<evidence type="ECO:0000313" key="4">
    <source>
        <dbReference type="EMBL" id="CAI2370375.1"/>
    </source>
</evidence>
<feature type="transmembrane region" description="Helical" evidence="2">
    <location>
        <begin position="149"/>
        <end position="168"/>
    </location>
</feature>
<gene>
    <name evidence="4" type="ORF">ECRASSUSDP1_LOCUS11687</name>
</gene>
<dbReference type="InterPro" id="IPR013083">
    <property type="entry name" value="Znf_RING/FYVE/PHD"/>
</dbReference>
<feature type="transmembrane region" description="Helical" evidence="2">
    <location>
        <begin position="183"/>
        <end position="205"/>
    </location>
</feature>
<reference evidence="4" key="1">
    <citation type="submission" date="2023-07" db="EMBL/GenBank/DDBJ databases">
        <authorList>
            <consortium name="AG Swart"/>
            <person name="Singh M."/>
            <person name="Singh A."/>
            <person name="Seah K."/>
            <person name="Emmerich C."/>
        </authorList>
    </citation>
    <scope>NUCLEOTIDE SEQUENCE</scope>
    <source>
        <strain evidence="4">DP1</strain>
    </source>
</reference>
<protein>
    <recommendedName>
        <fullName evidence="3">RING-type domain-containing protein</fullName>
    </recommendedName>
</protein>
<evidence type="ECO:0000259" key="3">
    <source>
        <dbReference type="PROSITE" id="PS50089"/>
    </source>
</evidence>
<proteinExistence type="predicted"/>
<feature type="transmembrane region" description="Helical" evidence="2">
    <location>
        <begin position="217"/>
        <end position="236"/>
    </location>
</feature>
<feature type="domain" description="RING-type" evidence="3">
    <location>
        <begin position="277"/>
        <end position="339"/>
    </location>
</feature>
<dbReference type="PROSITE" id="PS50089">
    <property type="entry name" value="ZF_RING_2"/>
    <property type="match status" value="1"/>
</dbReference>
<evidence type="ECO:0000256" key="2">
    <source>
        <dbReference type="SAM" id="Phobius"/>
    </source>
</evidence>
<evidence type="ECO:0000256" key="1">
    <source>
        <dbReference type="PROSITE-ProRule" id="PRU00175"/>
    </source>
</evidence>
<dbReference type="InterPro" id="IPR001841">
    <property type="entry name" value="Znf_RING"/>
</dbReference>
<evidence type="ECO:0000313" key="5">
    <source>
        <dbReference type="Proteomes" id="UP001295684"/>
    </source>
</evidence>
<keyword evidence="2" id="KW-1133">Transmembrane helix</keyword>
<dbReference type="EMBL" id="CAMPGE010011548">
    <property type="protein sequence ID" value="CAI2370375.1"/>
    <property type="molecule type" value="Genomic_DNA"/>
</dbReference>